<protein>
    <recommendedName>
        <fullName evidence="3">Immediate-early protein 2</fullName>
    </recommendedName>
</protein>
<dbReference type="EMBL" id="BAAAHB010000010">
    <property type="protein sequence ID" value="GAA0452681.1"/>
    <property type="molecule type" value="Genomic_DNA"/>
</dbReference>
<reference evidence="1 2" key="1">
    <citation type="journal article" date="2019" name="Int. J. Syst. Evol. Microbiol.">
        <title>The Global Catalogue of Microorganisms (GCM) 10K type strain sequencing project: providing services to taxonomists for standard genome sequencing and annotation.</title>
        <authorList>
            <consortium name="The Broad Institute Genomics Platform"/>
            <consortium name="The Broad Institute Genome Sequencing Center for Infectious Disease"/>
            <person name="Wu L."/>
            <person name="Ma J."/>
        </authorList>
    </citation>
    <scope>NUCLEOTIDE SEQUENCE [LARGE SCALE GENOMIC DNA]</scope>
    <source>
        <strain evidence="1 2">JCM 10649</strain>
    </source>
</reference>
<organism evidence="1 2">
    <name type="scientific">Streptomyces stramineus</name>
    <dbReference type="NCBI Taxonomy" id="173861"/>
    <lineage>
        <taxon>Bacteria</taxon>
        <taxon>Bacillati</taxon>
        <taxon>Actinomycetota</taxon>
        <taxon>Actinomycetes</taxon>
        <taxon>Kitasatosporales</taxon>
        <taxon>Streptomycetaceae</taxon>
        <taxon>Streptomyces</taxon>
    </lineage>
</organism>
<dbReference type="SUPFAM" id="SSF55961">
    <property type="entry name" value="Bet v1-like"/>
    <property type="match status" value="1"/>
</dbReference>
<dbReference type="InterPro" id="IPR023393">
    <property type="entry name" value="START-like_dom_sf"/>
</dbReference>
<accession>A0ABN0ZMA9</accession>
<sequence>MTPFVIVRPSRLPVGEAWLRLTDWERHAAHVPLTRITVTTPPPSGAGTRFVARTGVGPAGFDDVMDVVRWEPPSEGGGPGRCRLEKRGSVVTGWAEIEVRPDGAGSRVVWREDLRVRGLPRIGEALVARCGRLLFGRVVRRLLEEPPITG</sequence>
<dbReference type="Gene3D" id="3.30.530.20">
    <property type="match status" value="1"/>
</dbReference>
<evidence type="ECO:0000313" key="1">
    <source>
        <dbReference type="EMBL" id="GAA0452681.1"/>
    </source>
</evidence>
<proteinExistence type="predicted"/>
<evidence type="ECO:0008006" key="3">
    <source>
        <dbReference type="Google" id="ProtNLM"/>
    </source>
</evidence>
<keyword evidence="2" id="KW-1185">Reference proteome</keyword>
<evidence type="ECO:0000313" key="2">
    <source>
        <dbReference type="Proteomes" id="UP001499895"/>
    </source>
</evidence>
<comment type="caution">
    <text evidence="1">The sequence shown here is derived from an EMBL/GenBank/DDBJ whole genome shotgun (WGS) entry which is preliminary data.</text>
</comment>
<dbReference type="Proteomes" id="UP001499895">
    <property type="component" value="Unassembled WGS sequence"/>
</dbReference>
<gene>
    <name evidence="1" type="ORF">GCM10009544_14350</name>
</gene>
<name>A0ABN0ZMA9_9ACTN</name>
<dbReference type="RefSeq" id="WP_344087428.1">
    <property type="nucleotide sequence ID" value="NZ_BAAAHB010000010.1"/>
</dbReference>